<reference evidence="1" key="1">
    <citation type="submission" date="2021-06" db="EMBL/GenBank/DDBJ databases">
        <authorList>
            <person name="Hodson N. C."/>
            <person name="Mongue J. A."/>
            <person name="Jaron S. K."/>
        </authorList>
    </citation>
    <scope>NUCLEOTIDE SEQUENCE</scope>
</reference>
<dbReference type="AlphaFoldDB" id="A0A8J2NQG1"/>
<keyword evidence="2" id="KW-1185">Reference proteome</keyword>
<dbReference type="SMART" id="SM00696">
    <property type="entry name" value="DM9"/>
    <property type="match status" value="1"/>
</dbReference>
<dbReference type="EMBL" id="CAJVCH010000064">
    <property type="protein sequence ID" value="CAG7630227.1"/>
    <property type="molecule type" value="Genomic_DNA"/>
</dbReference>
<proteinExistence type="predicted"/>
<name>A0A8J2NQG1_9HEXA</name>
<dbReference type="Proteomes" id="UP000708208">
    <property type="component" value="Unassembled WGS sequence"/>
</dbReference>
<evidence type="ECO:0000313" key="1">
    <source>
        <dbReference type="EMBL" id="CAG7630227.1"/>
    </source>
</evidence>
<dbReference type="Pfam" id="PF11901">
    <property type="entry name" value="DM9"/>
    <property type="match status" value="1"/>
</dbReference>
<evidence type="ECO:0000313" key="2">
    <source>
        <dbReference type="Proteomes" id="UP000708208"/>
    </source>
</evidence>
<protein>
    <submittedName>
        <fullName evidence="1">Uncharacterized protein</fullName>
    </submittedName>
</protein>
<accession>A0A8J2NQG1</accession>
<organism evidence="1 2">
    <name type="scientific">Allacma fusca</name>
    <dbReference type="NCBI Taxonomy" id="39272"/>
    <lineage>
        <taxon>Eukaryota</taxon>
        <taxon>Metazoa</taxon>
        <taxon>Ecdysozoa</taxon>
        <taxon>Arthropoda</taxon>
        <taxon>Hexapoda</taxon>
        <taxon>Collembola</taxon>
        <taxon>Symphypleona</taxon>
        <taxon>Sminthuridae</taxon>
        <taxon>Allacma</taxon>
    </lineage>
</organism>
<feature type="non-terminal residue" evidence="1">
    <location>
        <position position="1"/>
    </location>
</feature>
<sequence length="53" mass="5816">YVARAYHEGAVIPGKLHVSHSHVYIPYDMKEVPVPSYEVLIAPPASLSWVPGS</sequence>
<gene>
    <name evidence="1" type="ORF">AFUS01_LOCUS80</name>
</gene>
<feature type="non-terminal residue" evidence="1">
    <location>
        <position position="53"/>
    </location>
</feature>
<dbReference type="InterPro" id="IPR006616">
    <property type="entry name" value="DM9_repeat"/>
</dbReference>
<comment type="caution">
    <text evidence="1">The sequence shown here is derived from an EMBL/GenBank/DDBJ whole genome shotgun (WGS) entry which is preliminary data.</text>
</comment>
<dbReference type="OrthoDB" id="1925699at2759"/>